<dbReference type="Pfam" id="PF00072">
    <property type="entry name" value="Response_reg"/>
    <property type="match status" value="1"/>
</dbReference>
<keyword evidence="5" id="KW-0804">Transcription</keyword>
<dbReference type="GO" id="GO:0000976">
    <property type="term" value="F:transcription cis-regulatory region binding"/>
    <property type="evidence" value="ECO:0007669"/>
    <property type="project" value="TreeGrafter"/>
</dbReference>
<protein>
    <submittedName>
        <fullName evidence="8">Signal transduction histidine-protein kinase BarA</fullName>
        <ecNumber evidence="8">2.7.13.3</ecNumber>
    </submittedName>
</protein>
<keyword evidence="8" id="KW-0418">Kinase</keyword>
<evidence type="ECO:0000256" key="5">
    <source>
        <dbReference type="ARBA" id="ARBA00023163"/>
    </source>
</evidence>
<dbReference type="GO" id="GO:0004673">
    <property type="term" value="F:protein histidine kinase activity"/>
    <property type="evidence" value="ECO:0007669"/>
    <property type="project" value="UniProtKB-EC"/>
</dbReference>
<feature type="domain" description="Response regulatory" evidence="7">
    <location>
        <begin position="2"/>
        <end position="121"/>
    </location>
</feature>
<evidence type="ECO:0000256" key="3">
    <source>
        <dbReference type="ARBA" id="ARBA00023015"/>
    </source>
</evidence>
<evidence type="ECO:0000256" key="1">
    <source>
        <dbReference type="ARBA" id="ARBA00022553"/>
    </source>
</evidence>
<dbReference type="SMART" id="SM00448">
    <property type="entry name" value="REC"/>
    <property type="match status" value="1"/>
</dbReference>
<organism evidence="8 9">
    <name type="scientific">Roseovarius tolerans</name>
    <dbReference type="NCBI Taxonomy" id="74031"/>
    <lineage>
        <taxon>Bacteria</taxon>
        <taxon>Pseudomonadati</taxon>
        <taxon>Pseudomonadota</taxon>
        <taxon>Alphaproteobacteria</taxon>
        <taxon>Rhodobacterales</taxon>
        <taxon>Roseobacteraceae</taxon>
        <taxon>Roseovarius</taxon>
    </lineage>
</organism>
<feature type="modified residue" description="4-aspartylphosphate" evidence="6">
    <location>
        <position position="54"/>
    </location>
</feature>
<dbReference type="GO" id="GO:0006355">
    <property type="term" value="P:regulation of DNA-templated transcription"/>
    <property type="evidence" value="ECO:0007669"/>
    <property type="project" value="TreeGrafter"/>
</dbReference>
<dbReference type="Gene3D" id="3.40.50.2300">
    <property type="match status" value="1"/>
</dbReference>
<dbReference type="InterPro" id="IPR001789">
    <property type="entry name" value="Sig_transdc_resp-reg_receiver"/>
</dbReference>
<dbReference type="Proteomes" id="UP000037046">
    <property type="component" value="Unassembled WGS sequence"/>
</dbReference>
<reference evidence="9" key="1">
    <citation type="submission" date="2015-07" db="EMBL/GenBank/DDBJ databases">
        <title>Draft Genome Sequence of Roseovarius tolerans EL-164, a producer of N-Acylated Alanine Methyl Esters (NAMEs).</title>
        <authorList>
            <person name="Voget S."/>
            <person name="Bruns H."/>
            <person name="Wagner-Doebler I."/>
            <person name="Schulz S."/>
            <person name="Daniel R."/>
        </authorList>
    </citation>
    <scope>NUCLEOTIDE SEQUENCE [LARGE SCALE GENOMIC DNA]</scope>
    <source>
        <strain evidence="9">EL-164</strain>
    </source>
</reference>
<sequence>MKILAVDDDPLILELLTEVLRAAGFSNLSVCHSATEALEKIHQADTPFDCFLLDIQMPRIDGIELTERLRRMADYRNTPILMITAMSDRSYIDRAFAAGASDYITKPFDVVEIHSRLRLIQSLLGEHLSLEERNPTAQEKSPASIVTSADLEKRLALLDIDGFIDYLALENYLMQVSRVSLFGMITFGIVVPDMARTFRASSVFEFEAAVSDFAEAISETLKPESFFASHAGEGHFVCVLTNSHTFAHEEFERQLSQTVREMDLHFCDGRAISLLPIVGEGISLQLKSSRGISNALVQALQSAEERAMNPNAQNRAPSGKLMRLLGFG</sequence>
<dbReference type="EC" id="2.7.13.3" evidence="8"/>
<accession>A0A0L6D0C9</accession>
<keyword evidence="1 6" id="KW-0597">Phosphoprotein</keyword>
<evidence type="ECO:0000313" key="8">
    <source>
        <dbReference type="EMBL" id="KNX43411.1"/>
    </source>
</evidence>
<dbReference type="STRING" id="74031.SAMN04488077_1346"/>
<dbReference type="GO" id="GO:0032993">
    <property type="term" value="C:protein-DNA complex"/>
    <property type="evidence" value="ECO:0007669"/>
    <property type="project" value="TreeGrafter"/>
</dbReference>
<comment type="caution">
    <text evidence="8">The sequence shown here is derived from an EMBL/GenBank/DDBJ whole genome shotgun (WGS) entry which is preliminary data.</text>
</comment>
<gene>
    <name evidence="8" type="primary">barA_2</name>
    <name evidence="8" type="ORF">ROTO_02010</name>
</gene>
<evidence type="ECO:0000256" key="6">
    <source>
        <dbReference type="PROSITE-ProRule" id="PRU00169"/>
    </source>
</evidence>
<dbReference type="AlphaFoldDB" id="A0A0L6D0C9"/>
<dbReference type="GO" id="GO:0000156">
    <property type="term" value="F:phosphorelay response regulator activity"/>
    <property type="evidence" value="ECO:0007669"/>
    <property type="project" value="TreeGrafter"/>
</dbReference>
<dbReference type="InterPro" id="IPR011006">
    <property type="entry name" value="CheY-like_superfamily"/>
</dbReference>
<dbReference type="OrthoDB" id="7326651at2"/>
<dbReference type="PANTHER" id="PTHR48111:SF1">
    <property type="entry name" value="TWO-COMPONENT RESPONSE REGULATOR ORR33"/>
    <property type="match status" value="1"/>
</dbReference>
<keyword evidence="9" id="KW-1185">Reference proteome</keyword>
<dbReference type="SUPFAM" id="SSF52172">
    <property type="entry name" value="CheY-like"/>
    <property type="match status" value="1"/>
</dbReference>
<evidence type="ECO:0000313" key="9">
    <source>
        <dbReference type="Proteomes" id="UP000037046"/>
    </source>
</evidence>
<keyword evidence="4" id="KW-0238">DNA-binding</keyword>
<proteinExistence type="predicted"/>
<dbReference type="PANTHER" id="PTHR48111">
    <property type="entry name" value="REGULATOR OF RPOS"/>
    <property type="match status" value="1"/>
</dbReference>
<evidence type="ECO:0000256" key="2">
    <source>
        <dbReference type="ARBA" id="ARBA00023012"/>
    </source>
</evidence>
<name>A0A0L6D0C9_9RHOB</name>
<dbReference type="RefSeq" id="WP_050661169.1">
    <property type="nucleotide sequence ID" value="NZ_CP118494.1"/>
</dbReference>
<keyword evidence="8" id="KW-0808">Transferase</keyword>
<keyword evidence="2" id="KW-0902">Two-component regulatory system</keyword>
<dbReference type="PROSITE" id="PS50110">
    <property type="entry name" value="RESPONSE_REGULATORY"/>
    <property type="match status" value="1"/>
</dbReference>
<dbReference type="InterPro" id="IPR039420">
    <property type="entry name" value="WalR-like"/>
</dbReference>
<dbReference type="GO" id="GO:0005829">
    <property type="term" value="C:cytosol"/>
    <property type="evidence" value="ECO:0007669"/>
    <property type="project" value="TreeGrafter"/>
</dbReference>
<dbReference type="EMBL" id="LGVV01000001">
    <property type="protein sequence ID" value="KNX43411.1"/>
    <property type="molecule type" value="Genomic_DNA"/>
</dbReference>
<dbReference type="PATRIC" id="fig|74031.6.peg.205"/>
<keyword evidence="3" id="KW-0805">Transcription regulation</keyword>
<evidence type="ECO:0000259" key="7">
    <source>
        <dbReference type="PROSITE" id="PS50110"/>
    </source>
</evidence>
<evidence type="ECO:0000256" key="4">
    <source>
        <dbReference type="ARBA" id="ARBA00023125"/>
    </source>
</evidence>